<dbReference type="AlphaFoldDB" id="A0A067S4C0"/>
<evidence type="ECO:0008006" key="3">
    <source>
        <dbReference type="Google" id="ProtNLM"/>
    </source>
</evidence>
<dbReference type="GO" id="GO:0004252">
    <property type="term" value="F:serine-type endopeptidase activity"/>
    <property type="evidence" value="ECO:0007669"/>
    <property type="project" value="InterPro"/>
</dbReference>
<organism evidence="1 2">
    <name type="scientific">Galerina marginata (strain CBS 339.88)</name>
    <dbReference type="NCBI Taxonomy" id="685588"/>
    <lineage>
        <taxon>Eukaryota</taxon>
        <taxon>Fungi</taxon>
        <taxon>Dikarya</taxon>
        <taxon>Basidiomycota</taxon>
        <taxon>Agaricomycotina</taxon>
        <taxon>Agaricomycetes</taxon>
        <taxon>Agaricomycetidae</taxon>
        <taxon>Agaricales</taxon>
        <taxon>Agaricineae</taxon>
        <taxon>Strophariaceae</taxon>
        <taxon>Galerina</taxon>
    </lineage>
</organism>
<keyword evidence="2" id="KW-1185">Reference proteome</keyword>
<dbReference type="OrthoDB" id="409122at2759"/>
<sequence>MFTSSHSALPPSTVRHSYHSRDTIVERPRSLRFIQQFANQVDLATFQRVFRPDMSNATTFTLETLEAERTHKRKARRASKLIWIFSIRLGSPQRYLLRLSPLAVISRTARWRGSRYRQYALLAQPNPPIILTTSYGENENTISRSLANGLTKIIIAGTSEPVAGTSCSSPVFVSVIALLDDKLIAAGKPPLGFLNPFLYSAAGKDALNDIATGSNPGCNINGFPAERGPQ</sequence>
<dbReference type="Gene3D" id="3.40.50.200">
    <property type="entry name" value="Peptidase S8/S53 domain"/>
    <property type="match status" value="1"/>
</dbReference>
<gene>
    <name evidence="1" type="ORF">GALMADRAFT_148508</name>
</gene>
<dbReference type="HOGENOM" id="CLU_1204855_0_0_1"/>
<dbReference type="InterPro" id="IPR036852">
    <property type="entry name" value="Peptidase_S8/S53_dom_sf"/>
</dbReference>
<dbReference type="Proteomes" id="UP000027222">
    <property type="component" value="Unassembled WGS sequence"/>
</dbReference>
<dbReference type="SUPFAM" id="SSF52743">
    <property type="entry name" value="Subtilisin-like"/>
    <property type="match status" value="1"/>
</dbReference>
<reference evidence="2" key="1">
    <citation type="journal article" date="2014" name="Proc. Natl. Acad. Sci. U.S.A.">
        <title>Extensive sampling of basidiomycete genomes demonstrates inadequacy of the white-rot/brown-rot paradigm for wood decay fungi.</title>
        <authorList>
            <person name="Riley R."/>
            <person name="Salamov A.A."/>
            <person name="Brown D.W."/>
            <person name="Nagy L.G."/>
            <person name="Floudas D."/>
            <person name="Held B.W."/>
            <person name="Levasseur A."/>
            <person name="Lombard V."/>
            <person name="Morin E."/>
            <person name="Otillar R."/>
            <person name="Lindquist E.A."/>
            <person name="Sun H."/>
            <person name="LaButti K.M."/>
            <person name="Schmutz J."/>
            <person name="Jabbour D."/>
            <person name="Luo H."/>
            <person name="Baker S.E."/>
            <person name="Pisabarro A.G."/>
            <person name="Walton J.D."/>
            <person name="Blanchette R.A."/>
            <person name="Henrissat B."/>
            <person name="Martin F."/>
            <person name="Cullen D."/>
            <person name="Hibbett D.S."/>
            <person name="Grigoriev I.V."/>
        </authorList>
    </citation>
    <scope>NUCLEOTIDE SEQUENCE [LARGE SCALE GENOMIC DNA]</scope>
    <source>
        <strain evidence="2">CBS 339.88</strain>
    </source>
</reference>
<name>A0A067S4C0_GALM3</name>
<dbReference type="GO" id="GO:0006508">
    <property type="term" value="P:proteolysis"/>
    <property type="evidence" value="ECO:0007669"/>
    <property type="project" value="InterPro"/>
</dbReference>
<accession>A0A067S4C0</accession>
<protein>
    <recommendedName>
        <fullName evidence="3">Peptidase S53 domain-containing protein</fullName>
    </recommendedName>
</protein>
<evidence type="ECO:0000313" key="2">
    <source>
        <dbReference type="Proteomes" id="UP000027222"/>
    </source>
</evidence>
<dbReference type="STRING" id="685588.A0A067S4C0"/>
<proteinExistence type="predicted"/>
<dbReference type="PANTHER" id="PTHR14218:SF15">
    <property type="entry name" value="TRIPEPTIDYL-PEPTIDASE 1"/>
    <property type="match status" value="1"/>
</dbReference>
<dbReference type="GO" id="GO:0008240">
    <property type="term" value="F:tripeptidyl-peptidase activity"/>
    <property type="evidence" value="ECO:0007669"/>
    <property type="project" value="TreeGrafter"/>
</dbReference>
<evidence type="ECO:0000313" key="1">
    <source>
        <dbReference type="EMBL" id="KDR65641.1"/>
    </source>
</evidence>
<dbReference type="PANTHER" id="PTHR14218">
    <property type="entry name" value="PROTEASE S8 TRIPEPTIDYL PEPTIDASE I CLN2"/>
    <property type="match status" value="1"/>
</dbReference>
<dbReference type="InterPro" id="IPR050819">
    <property type="entry name" value="Tripeptidyl-peptidase_I"/>
</dbReference>
<dbReference type="EMBL" id="KL142437">
    <property type="protein sequence ID" value="KDR65641.1"/>
    <property type="molecule type" value="Genomic_DNA"/>
</dbReference>